<organism evidence="1 2">
    <name type="scientific">Alloalcanivorax xenomutans</name>
    <dbReference type="NCBI Taxonomy" id="1094342"/>
    <lineage>
        <taxon>Bacteria</taxon>
        <taxon>Pseudomonadati</taxon>
        <taxon>Pseudomonadota</taxon>
        <taxon>Gammaproteobacteria</taxon>
        <taxon>Oceanospirillales</taxon>
        <taxon>Alcanivoracaceae</taxon>
        <taxon>Alloalcanivorax</taxon>
    </lineage>
</organism>
<dbReference type="PANTHER" id="PTHR30164">
    <property type="entry name" value="MTFA PEPTIDASE"/>
    <property type="match status" value="1"/>
</dbReference>
<accession>A0A9Q3W4T0</accession>
<dbReference type="Gene3D" id="3.40.390.10">
    <property type="entry name" value="Collagenase (Catalytic Domain)"/>
    <property type="match status" value="1"/>
</dbReference>
<dbReference type="GO" id="GO:0004177">
    <property type="term" value="F:aminopeptidase activity"/>
    <property type="evidence" value="ECO:0007669"/>
    <property type="project" value="TreeGrafter"/>
</dbReference>
<comment type="caution">
    <text evidence="1">The sequence shown here is derived from an EMBL/GenBank/DDBJ whole genome shotgun (WGS) entry which is preliminary data.</text>
</comment>
<dbReference type="InterPro" id="IPR024079">
    <property type="entry name" value="MetalloPept_cat_dom_sf"/>
</dbReference>
<gene>
    <name evidence="1" type="ORF">LZG35_08250</name>
</gene>
<dbReference type="GO" id="GO:0005829">
    <property type="term" value="C:cytosol"/>
    <property type="evidence" value="ECO:0007669"/>
    <property type="project" value="TreeGrafter"/>
</dbReference>
<dbReference type="KEGG" id="axe:P40_11690"/>
<dbReference type="PANTHER" id="PTHR30164:SF2">
    <property type="entry name" value="PROTEIN MTFA"/>
    <property type="match status" value="1"/>
</dbReference>
<dbReference type="InterPro" id="IPR042252">
    <property type="entry name" value="MtfA_N"/>
</dbReference>
<protein>
    <submittedName>
        <fullName evidence="1">Zinc-dependent peptidase</fullName>
    </submittedName>
</protein>
<evidence type="ECO:0000313" key="1">
    <source>
        <dbReference type="EMBL" id="MCE7508626.1"/>
    </source>
</evidence>
<dbReference type="EMBL" id="JAJVKT010000008">
    <property type="protein sequence ID" value="MCE7508626.1"/>
    <property type="molecule type" value="Genomic_DNA"/>
</dbReference>
<evidence type="ECO:0000313" key="2">
    <source>
        <dbReference type="Proteomes" id="UP001107961"/>
    </source>
</evidence>
<reference evidence="1" key="1">
    <citation type="submission" date="2022-01" db="EMBL/GenBank/DDBJ databases">
        <authorList>
            <person name="Karlyshev A.V."/>
            <person name="Jaspars M."/>
        </authorList>
    </citation>
    <scope>NUCLEOTIDE SEQUENCE</scope>
    <source>
        <strain evidence="1">AGSA3-2</strain>
    </source>
</reference>
<dbReference type="Gene3D" id="1.10.472.150">
    <property type="entry name" value="Glucose-regulated metallo-peptidase M90, N-terminal domain"/>
    <property type="match status" value="1"/>
</dbReference>
<dbReference type="Pfam" id="PF06167">
    <property type="entry name" value="Peptidase_M90"/>
    <property type="match status" value="1"/>
</dbReference>
<dbReference type="GO" id="GO:0008237">
    <property type="term" value="F:metallopeptidase activity"/>
    <property type="evidence" value="ECO:0007669"/>
    <property type="project" value="InterPro"/>
</dbReference>
<dbReference type="GeneID" id="94686965"/>
<sequence>MFDRTRLWLENRRLARLPVTREQWEDAIADWAPARRYQGERRERLFQQTLRFLLRKEFRGGGDFQVTPAMELKIATMAVVMIMGLDLDWYDGWYTVIVYEDAFVTPGDEMDEFGIVHSEGRVLAGEAWDRGPVLLSWQDVQAASSEPGFNVVLHEMAHKLDMRSGSANGAPPLHHGMDARVWHDTFTRAWSALEQAERDGEPFLDPYALQDPGEFFAVITESFFETPEPLEQILPEVYGQLAQFYRQDPLRAR</sequence>
<dbReference type="CDD" id="cd20169">
    <property type="entry name" value="Peptidase_M90_mtfA"/>
    <property type="match status" value="1"/>
</dbReference>
<proteinExistence type="predicted"/>
<dbReference type="InterPro" id="IPR010384">
    <property type="entry name" value="MtfA_fam"/>
</dbReference>
<dbReference type="AlphaFoldDB" id="A0A9Q3W4T0"/>
<dbReference type="RefSeq" id="WP_022994941.1">
    <property type="nucleotide sequence ID" value="NZ_CP012331.1"/>
</dbReference>
<name>A0A9Q3W4T0_9GAMM</name>
<dbReference type="Proteomes" id="UP001107961">
    <property type="component" value="Unassembled WGS sequence"/>
</dbReference>
<dbReference type="SUPFAM" id="SSF55486">
    <property type="entry name" value="Metalloproteases ('zincins'), catalytic domain"/>
    <property type="match status" value="1"/>
</dbReference>
<keyword evidence="2" id="KW-1185">Reference proteome</keyword>